<dbReference type="AlphaFoldDB" id="A0AAW2ZB22"/>
<dbReference type="Pfam" id="PF00485">
    <property type="entry name" value="PRK"/>
    <property type="match status" value="1"/>
</dbReference>
<protein>
    <submittedName>
        <fullName evidence="2">Uridine kinase</fullName>
    </submittedName>
</protein>
<keyword evidence="2" id="KW-0418">Kinase</keyword>
<keyword evidence="2" id="KW-0808">Transferase</keyword>
<dbReference type="GO" id="GO:0005524">
    <property type="term" value="F:ATP binding"/>
    <property type="evidence" value="ECO:0007669"/>
    <property type="project" value="InterPro"/>
</dbReference>
<reference evidence="2 3" key="1">
    <citation type="submission" date="2024-03" db="EMBL/GenBank/DDBJ databases">
        <title>The Acrasis kona genome and developmental transcriptomes reveal deep origins of eukaryotic multicellular pathways.</title>
        <authorList>
            <person name="Sheikh S."/>
            <person name="Fu C.-J."/>
            <person name="Brown M.W."/>
            <person name="Baldauf S.L."/>
        </authorList>
    </citation>
    <scope>NUCLEOTIDE SEQUENCE [LARGE SCALE GENOMIC DNA]</scope>
    <source>
        <strain evidence="2 3">ATCC MYA-3509</strain>
    </source>
</reference>
<dbReference type="GO" id="GO:0016301">
    <property type="term" value="F:kinase activity"/>
    <property type="evidence" value="ECO:0007669"/>
    <property type="project" value="UniProtKB-KW"/>
</dbReference>
<dbReference type="PANTHER" id="PTHR10285">
    <property type="entry name" value="URIDINE KINASE"/>
    <property type="match status" value="1"/>
</dbReference>
<accession>A0AAW2ZB22</accession>
<dbReference type="EMBL" id="JAOPGA020001300">
    <property type="protein sequence ID" value="KAL0487052.1"/>
    <property type="molecule type" value="Genomic_DNA"/>
</dbReference>
<comment type="caution">
    <text evidence="2">The sequence shown here is derived from an EMBL/GenBank/DDBJ whole genome shotgun (WGS) entry which is preliminary data.</text>
</comment>
<feature type="domain" description="Phosphoribulokinase/uridine kinase" evidence="1">
    <location>
        <begin position="26"/>
        <end position="214"/>
    </location>
</feature>
<evidence type="ECO:0000313" key="3">
    <source>
        <dbReference type="Proteomes" id="UP001431209"/>
    </source>
</evidence>
<keyword evidence="3" id="KW-1185">Reference proteome</keyword>
<dbReference type="InterPro" id="IPR027417">
    <property type="entry name" value="P-loop_NTPase"/>
</dbReference>
<evidence type="ECO:0000313" key="2">
    <source>
        <dbReference type="EMBL" id="KAL0487052.1"/>
    </source>
</evidence>
<proteinExistence type="predicted"/>
<sequence length="226" mass="25852">MEQLYETLAAELIKTIDGTPKGEKFILGITGIPGSGKTTTSIRLYELIKKQRPENIVVVPMDGFHHYRSELDRMDDPAEAHRRRGAPFTFNSKRFADTLETIKNKGEALAPSFDHNFGDPVEKDIIVEPQHKLVIVEGIYLLIDGEDWERARKVFDQVWYVDIDIPAAMERVRKRHMATGLTAELARERCEKSDKLNAHLIEENKSKADRVITSKEDGRYAVNEFN</sequence>
<dbReference type="SUPFAM" id="SSF52540">
    <property type="entry name" value="P-loop containing nucleoside triphosphate hydrolases"/>
    <property type="match status" value="1"/>
</dbReference>
<evidence type="ECO:0000259" key="1">
    <source>
        <dbReference type="Pfam" id="PF00485"/>
    </source>
</evidence>
<dbReference type="Proteomes" id="UP001431209">
    <property type="component" value="Unassembled WGS sequence"/>
</dbReference>
<dbReference type="Gene3D" id="3.40.50.300">
    <property type="entry name" value="P-loop containing nucleotide triphosphate hydrolases"/>
    <property type="match status" value="3"/>
</dbReference>
<dbReference type="InterPro" id="IPR006083">
    <property type="entry name" value="PRK/URK"/>
</dbReference>
<organism evidence="2 3">
    <name type="scientific">Acrasis kona</name>
    <dbReference type="NCBI Taxonomy" id="1008807"/>
    <lineage>
        <taxon>Eukaryota</taxon>
        <taxon>Discoba</taxon>
        <taxon>Heterolobosea</taxon>
        <taxon>Tetramitia</taxon>
        <taxon>Eutetramitia</taxon>
        <taxon>Acrasidae</taxon>
        <taxon>Acrasis</taxon>
    </lineage>
</organism>
<gene>
    <name evidence="2" type="ORF">AKO1_012152</name>
</gene>
<name>A0AAW2ZB22_9EUKA</name>